<dbReference type="OrthoDB" id="3426638at2"/>
<dbReference type="Proteomes" id="UP000239203">
    <property type="component" value="Unassembled WGS sequence"/>
</dbReference>
<evidence type="ECO:0000256" key="1">
    <source>
        <dbReference type="SAM" id="Phobius"/>
    </source>
</evidence>
<evidence type="ECO:0000313" key="2">
    <source>
        <dbReference type="EMBL" id="PPK70410.1"/>
    </source>
</evidence>
<comment type="caution">
    <text evidence="2">The sequence shown here is derived from an EMBL/GenBank/DDBJ whole genome shotgun (WGS) entry which is preliminary data.</text>
</comment>
<feature type="transmembrane region" description="Helical" evidence="1">
    <location>
        <begin position="84"/>
        <end position="106"/>
    </location>
</feature>
<organism evidence="2 3">
    <name type="scientific">Actinokineospora auranticolor</name>
    <dbReference type="NCBI Taxonomy" id="155976"/>
    <lineage>
        <taxon>Bacteria</taxon>
        <taxon>Bacillati</taxon>
        <taxon>Actinomycetota</taxon>
        <taxon>Actinomycetes</taxon>
        <taxon>Pseudonocardiales</taxon>
        <taxon>Pseudonocardiaceae</taxon>
        <taxon>Actinokineospora</taxon>
    </lineage>
</organism>
<keyword evidence="3" id="KW-1185">Reference proteome</keyword>
<reference evidence="2 3" key="1">
    <citation type="submission" date="2018-02" db="EMBL/GenBank/DDBJ databases">
        <title>Genomic Encyclopedia of Archaeal and Bacterial Type Strains, Phase II (KMG-II): from individual species to whole genera.</title>
        <authorList>
            <person name="Goeker M."/>
        </authorList>
    </citation>
    <scope>NUCLEOTIDE SEQUENCE [LARGE SCALE GENOMIC DNA]</scope>
    <source>
        <strain evidence="2 3">YU 961-1</strain>
    </source>
</reference>
<gene>
    <name evidence="2" type="ORF">CLV40_102325</name>
</gene>
<keyword evidence="1" id="KW-0812">Transmembrane</keyword>
<protein>
    <submittedName>
        <fullName evidence="2">Uncharacterized protein DUF4407</fullName>
    </submittedName>
</protein>
<dbReference type="InterPro" id="IPR025519">
    <property type="entry name" value="DUF4407"/>
</dbReference>
<sequence length="445" mass="48661">MTGLLDRPVRSSLPNDTAVGALRPVLPKRGLPQLMRRLIGVNEGVLDWVPEDRPRYTRLGFIVLNTGLLAGVSMHMALSTVAGNHWWLVVADLAWAAIIITLDSWLISSTHGATRTSLAGTYLPRLVLSALLGLVIAEPLVLSVFHQPISNEIKEYRKAEIDGYQSALVRCNPISGARNTDQSCDGYAVAFSKGPDSVRQELDRAVVVRDQLKAKVADVDGKLAELERLARDECAGRAGPGLSAVPGEGPECKRNRTKADEFRRDGQVEALHQQLAGADLRIEQLNGELAEASGATEREINAAIDAAVAEKRGNLTDKGLLDEFDALGRLSAKSAMILLAHVLLALLLIALDCMPVLSKMLSGRTAYDEVLRQQVHTSTRLHERQLRASEKRDAVGFELLELRATQKLRSGIEEISGEDRSAQERRKIEIATQIDRLAAALERQH</sequence>
<dbReference type="EMBL" id="PTIX01000002">
    <property type="protein sequence ID" value="PPK70410.1"/>
    <property type="molecule type" value="Genomic_DNA"/>
</dbReference>
<name>A0A2S6GZ22_9PSEU</name>
<keyword evidence="1" id="KW-0472">Membrane</keyword>
<dbReference type="AlphaFoldDB" id="A0A2S6GZ22"/>
<dbReference type="Pfam" id="PF14362">
    <property type="entry name" value="DUF4407"/>
    <property type="match status" value="1"/>
</dbReference>
<accession>A0A2S6GZ22</accession>
<feature type="transmembrane region" description="Helical" evidence="1">
    <location>
        <begin position="335"/>
        <end position="357"/>
    </location>
</feature>
<feature type="transmembrane region" description="Helical" evidence="1">
    <location>
        <begin position="59"/>
        <end position="78"/>
    </location>
</feature>
<evidence type="ECO:0000313" key="3">
    <source>
        <dbReference type="Proteomes" id="UP000239203"/>
    </source>
</evidence>
<feature type="transmembrane region" description="Helical" evidence="1">
    <location>
        <begin position="126"/>
        <end position="145"/>
    </location>
</feature>
<proteinExistence type="predicted"/>
<dbReference type="RefSeq" id="WP_104477335.1">
    <property type="nucleotide sequence ID" value="NZ_CP154825.1"/>
</dbReference>
<keyword evidence="1" id="KW-1133">Transmembrane helix</keyword>